<evidence type="ECO:0000256" key="1">
    <source>
        <dbReference type="SAM" id="MobiDB-lite"/>
    </source>
</evidence>
<accession>A0A084SM21</accession>
<dbReference type="Proteomes" id="UP000028547">
    <property type="component" value="Unassembled WGS sequence"/>
</dbReference>
<name>A0A084SM21_9BACT</name>
<protein>
    <submittedName>
        <fullName evidence="2">Uncharacterized protein</fullName>
    </submittedName>
</protein>
<proteinExistence type="predicted"/>
<comment type="caution">
    <text evidence="2">The sequence shown here is derived from an EMBL/GenBank/DDBJ whole genome shotgun (WGS) entry which is preliminary data.</text>
</comment>
<reference evidence="2 3" key="1">
    <citation type="submission" date="2014-07" db="EMBL/GenBank/DDBJ databases">
        <title>Draft Genome Sequence of Gephyronic Acid Producer, Cystobacter violaceus Strain Cb vi76.</title>
        <authorList>
            <person name="Stevens D.C."/>
            <person name="Young J."/>
            <person name="Carmichael R."/>
            <person name="Tan J."/>
            <person name="Taylor R.E."/>
        </authorList>
    </citation>
    <scope>NUCLEOTIDE SEQUENCE [LARGE SCALE GENOMIC DNA]</scope>
    <source>
        <strain evidence="2 3">Cb vi76</strain>
    </source>
</reference>
<dbReference type="EMBL" id="JPMI01000240">
    <property type="protein sequence ID" value="KFA89506.1"/>
    <property type="molecule type" value="Genomic_DNA"/>
</dbReference>
<dbReference type="AlphaFoldDB" id="A0A084SM21"/>
<feature type="region of interest" description="Disordered" evidence="1">
    <location>
        <begin position="1"/>
        <end position="70"/>
    </location>
</feature>
<evidence type="ECO:0000313" key="3">
    <source>
        <dbReference type="Proteomes" id="UP000028547"/>
    </source>
</evidence>
<sequence length="70" mass="7475">MPYERMSIGDGPDDAPNVPNREAPTEKENGPKRTPNAAEGTEEERRMPQAEPGPTPGSAEGGAFDEPSRP</sequence>
<organism evidence="2 3">
    <name type="scientific">Archangium violaceum Cb vi76</name>
    <dbReference type="NCBI Taxonomy" id="1406225"/>
    <lineage>
        <taxon>Bacteria</taxon>
        <taxon>Pseudomonadati</taxon>
        <taxon>Myxococcota</taxon>
        <taxon>Myxococcia</taxon>
        <taxon>Myxococcales</taxon>
        <taxon>Cystobacterineae</taxon>
        <taxon>Archangiaceae</taxon>
        <taxon>Archangium</taxon>
    </lineage>
</organism>
<evidence type="ECO:0000313" key="2">
    <source>
        <dbReference type="EMBL" id="KFA89506.1"/>
    </source>
</evidence>
<gene>
    <name evidence="2" type="ORF">Q664_34595</name>
</gene>